<keyword evidence="5 10" id="KW-0441">Lipid A biosynthesis</keyword>
<dbReference type="PANTHER" id="PTHR30372">
    <property type="entry name" value="LIPID-A-DISACCHARIDE SYNTHASE"/>
    <property type="match status" value="1"/>
</dbReference>
<dbReference type="HAMAP" id="MF_00392">
    <property type="entry name" value="LpxB"/>
    <property type="match status" value="1"/>
</dbReference>
<keyword evidence="7 10" id="KW-0808">Transferase</keyword>
<reference evidence="12" key="1">
    <citation type="submission" date="2017-02" db="EMBL/GenBank/DDBJ databases">
        <authorList>
            <person name="Varghese N."/>
            <person name="Submissions S."/>
        </authorList>
    </citation>
    <scope>NUCLEOTIDE SEQUENCE [LARGE SCALE GENOMIC DNA]</scope>
    <source>
        <strain evidence="12">ATCC BAA-73</strain>
    </source>
</reference>
<evidence type="ECO:0000256" key="9">
    <source>
        <dbReference type="ARBA" id="ARBA00048975"/>
    </source>
</evidence>
<dbReference type="InterPro" id="IPR003835">
    <property type="entry name" value="Glyco_trans_19"/>
</dbReference>
<evidence type="ECO:0000313" key="11">
    <source>
        <dbReference type="EMBL" id="SJZ47368.1"/>
    </source>
</evidence>
<keyword evidence="8 10" id="KW-0443">Lipid metabolism</keyword>
<evidence type="ECO:0000256" key="5">
    <source>
        <dbReference type="ARBA" id="ARBA00022556"/>
    </source>
</evidence>
<organism evidence="11 12">
    <name type="scientific">Selenihalanaerobacter shriftii</name>
    <dbReference type="NCBI Taxonomy" id="142842"/>
    <lineage>
        <taxon>Bacteria</taxon>
        <taxon>Bacillati</taxon>
        <taxon>Bacillota</taxon>
        <taxon>Clostridia</taxon>
        <taxon>Halanaerobiales</taxon>
        <taxon>Halobacteroidaceae</taxon>
        <taxon>Selenihalanaerobacter</taxon>
    </lineage>
</organism>
<comment type="function">
    <text evidence="1 10">Condensation of UDP-2,3-diacylglucosamine and 2,3-diacylglucosamine-1-phosphate to form lipid A disaccharide, a precursor of lipid A, a phosphorylated glycolipid that anchors the lipopolysaccharide to the outer membrane of the cell.</text>
</comment>
<dbReference type="OrthoDB" id="9801642at2"/>
<evidence type="ECO:0000256" key="8">
    <source>
        <dbReference type="ARBA" id="ARBA00023098"/>
    </source>
</evidence>
<protein>
    <recommendedName>
        <fullName evidence="3 10">Lipid-A-disaccharide synthase</fullName>
        <ecNumber evidence="2 10">2.4.1.182</ecNumber>
    </recommendedName>
</protein>
<dbReference type="Proteomes" id="UP000190625">
    <property type="component" value="Unassembled WGS sequence"/>
</dbReference>
<comment type="catalytic activity">
    <reaction evidence="9 10">
        <text>a lipid X + a UDP-2-N,3-O-bis[(3R)-3-hydroxyacyl]-alpha-D-glucosamine = a lipid A disaccharide + UDP + H(+)</text>
        <dbReference type="Rhea" id="RHEA:67828"/>
        <dbReference type="ChEBI" id="CHEBI:15378"/>
        <dbReference type="ChEBI" id="CHEBI:58223"/>
        <dbReference type="ChEBI" id="CHEBI:137748"/>
        <dbReference type="ChEBI" id="CHEBI:176338"/>
        <dbReference type="ChEBI" id="CHEBI:176343"/>
        <dbReference type="EC" id="2.4.1.182"/>
    </reaction>
</comment>
<evidence type="ECO:0000313" key="12">
    <source>
        <dbReference type="Proteomes" id="UP000190625"/>
    </source>
</evidence>
<dbReference type="EMBL" id="FUWM01000007">
    <property type="protein sequence ID" value="SJZ47368.1"/>
    <property type="molecule type" value="Genomic_DNA"/>
</dbReference>
<dbReference type="GO" id="GO:0016020">
    <property type="term" value="C:membrane"/>
    <property type="evidence" value="ECO:0007669"/>
    <property type="project" value="GOC"/>
</dbReference>
<evidence type="ECO:0000256" key="2">
    <source>
        <dbReference type="ARBA" id="ARBA00012687"/>
    </source>
</evidence>
<dbReference type="UniPathway" id="UPA00973"/>
<dbReference type="NCBIfam" id="TIGR00215">
    <property type="entry name" value="lpxB"/>
    <property type="match status" value="1"/>
</dbReference>
<dbReference type="AlphaFoldDB" id="A0A1T4KYE6"/>
<evidence type="ECO:0000256" key="3">
    <source>
        <dbReference type="ARBA" id="ARBA00020902"/>
    </source>
</evidence>
<proteinExistence type="inferred from homology"/>
<evidence type="ECO:0000256" key="1">
    <source>
        <dbReference type="ARBA" id="ARBA00002056"/>
    </source>
</evidence>
<dbReference type="STRING" id="142842.SAMN02745118_00940"/>
<gene>
    <name evidence="10" type="primary">lpxB</name>
    <name evidence="11" type="ORF">SAMN02745118_00940</name>
</gene>
<keyword evidence="12" id="KW-1185">Reference proteome</keyword>
<keyword evidence="6 10" id="KW-0328">Glycosyltransferase</keyword>
<dbReference type="Gene3D" id="3.40.50.2000">
    <property type="entry name" value="Glycogen Phosphorylase B"/>
    <property type="match status" value="1"/>
</dbReference>
<dbReference type="PANTHER" id="PTHR30372:SF4">
    <property type="entry name" value="LIPID-A-DISACCHARIDE SYNTHASE, MITOCHONDRIAL-RELATED"/>
    <property type="match status" value="1"/>
</dbReference>
<comment type="similarity">
    <text evidence="10">Belongs to the LpxB family.</text>
</comment>
<evidence type="ECO:0000256" key="6">
    <source>
        <dbReference type="ARBA" id="ARBA00022676"/>
    </source>
</evidence>
<evidence type="ECO:0000256" key="10">
    <source>
        <dbReference type="HAMAP-Rule" id="MF_00392"/>
    </source>
</evidence>
<name>A0A1T4KYE6_9FIRM</name>
<keyword evidence="4 10" id="KW-0444">Lipid biosynthesis</keyword>
<sequence>MAKVLVIAGEASGDMHAAHVIEEMKRQYDDLEFVGIGGTQMAEAGVDIIFDPTKLSTIGFIEALKHLRLMYQVLDKLEKTIDQEKPDVALLVDYSGFNLKVAKLTKKKRVPTVNYFAPSAWVWGKWRAKKMARRQAKIASVFPMEAEVYNEAGAEVNFVGHPLLDIVESKFNLKESVNELVDLDKDIVGLLPGSREQEIESLLPSMLRAAEILQSRRKNIKFVLPVAETISQQLIERIVSGYEINIRMVSGHSYEVMDLAKLVIVASGTATLEAACLGTPMVIIYQTSLLTWLLGNLLVKIPYVGLPNIIMEKEIVPELLQDEVKPDNIVEASLKILDSPEYYQQIQKDLQTVVTKLGDGGAIKKVAQMVLQVGGVN</sequence>
<evidence type="ECO:0000256" key="4">
    <source>
        <dbReference type="ARBA" id="ARBA00022516"/>
    </source>
</evidence>
<dbReference type="GO" id="GO:0008915">
    <property type="term" value="F:lipid-A-disaccharide synthase activity"/>
    <property type="evidence" value="ECO:0007669"/>
    <property type="project" value="UniProtKB-UniRule"/>
</dbReference>
<dbReference type="Pfam" id="PF02684">
    <property type="entry name" value="LpxB"/>
    <property type="match status" value="1"/>
</dbReference>
<dbReference type="GO" id="GO:0005543">
    <property type="term" value="F:phospholipid binding"/>
    <property type="evidence" value="ECO:0007669"/>
    <property type="project" value="TreeGrafter"/>
</dbReference>
<dbReference type="GO" id="GO:0009245">
    <property type="term" value="P:lipid A biosynthetic process"/>
    <property type="evidence" value="ECO:0007669"/>
    <property type="project" value="UniProtKB-UniRule"/>
</dbReference>
<dbReference type="RefSeq" id="WP_078809435.1">
    <property type="nucleotide sequence ID" value="NZ_FUWM01000007.1"/>
</dbReference>
<dbReference type="SUPFAM" id="SSF53756">
    <property type="entry name" value="UDP-Glycosyltransferase/glycogen phosphorylase"/>
    <property type="match status" value="1"/>
</dbReference>
<comment type="pathway">
    <text evidence="10">Bacterial outer membrane biogenesis; LPS lipid A biosynthesis.</text>
</comment>
<accession>A0A1T4KYE6</accession>
<dbReference type="EC" id="2.4.1.182" evidence="2 10"/>
<evidence type="ECO:0000256" key="7">
    <source>
        <dbReference type="ARBA" id="ARBA00022679"/>
    </source>
</evidence>